<protein>
    <submittedName>
        <fullName evidence="2">Alkaline phosphatase family protein</fullName>
    </submittedName>
</protein>
<feature type="chain" id="PRO_5020931816" evidence="1">
    <location>
        <begin position="26"/>
        <end position="416"/>
    </location>
</feature>
<dbReference type="OrthoDB" id="9779418at2"/>
<dbReference type="GO" id="GO:0016787">
    <property type="term" value="F:hydrolase activity"/>
    <property type="evidence" value="ECO:0007669"/>
    <property type="project" value="UniProtKB-ARBA"/>
</dbReference>
<proteinExistence type="predicted"/>
<dbReference type="AlphaFoldDB" id="A0A4Q5M0V1"/>
<dbReference type="Gene3D" id="3.40.720.10">
    <property type="entry name" value="Alkaline Phosphatase, subunit A"/>
    <property type="match status" value="1"/>
</dbReference>
<accession>A0A4Q5M0V1</accession>
<gene>
    <name evidence="2" type="ORF">EWM59_11225</name>
</gene>
<dbReference type="PANTHER" id="PTHR10151">
    <property type="entry name" value="ECTONUCLEOTIDE PYROPHOSPHATASE/PHOSPHODIESTERASE"/>
    <property type="match status" value="1"/>
</dbReference>
<feature type="signal peptide" evidence="1">
    <location>
        <begin position="1"/>
        <end position="25"/>
    </location>
</feature>
<keyword evidence="1" id="KW-0732">Signal</keyword>
<organism evidence="2 3">
    <name type="scientific">Emticicia agri</name>
    <dbReference type="NCBI Taxonomy" id="2492393"/>
    <lineage>
        <taxon>Bacteria</taxon>
        <taxon>Pseudomonadati</taxon>
        <taxon>Bacteroidota</taxon>
        <taxon>Cytophagia</taxon>
        <taxon>Cytophagales</taxon>
        <taxon>Leadbetterellaceae</taxon>
        <taxon>Emticicia</taxon>
    </lineage>
</organism>
<dbReference type="PANTHER" id="PTHR10151:SF120">
    <property type="entry name" value="BIS(5'-ADENOSYL)-TRIPHOSPHATASE"/>
    <property type="match status" value="1"/>
</dbReference>
<sequence>MLRLSKPGLASMLFLFCSFSVFSQAKEVPYVIMVSFDGFRHDYVQKYKPKHIKKFIKKGAAATKMLPSYPSKTFPNHYTLVTGLYPAHHGLVDNTFYDVNRDTFYSISQRAKVEDPYYYGGLPIWQLVQQNGMKAASYFWVGSEAPIAGSHPTYYHIYNEKIPNKKRIEAVFDWLHLPKAERPHMITIYFSMIDTQGHNYGPNAPETRAAVMEADSLVNMLMTGLEKIDLPVNVILTSDHGMYEMKNEPDKFIYTEDVLEDIDNNDIVFVNSGTHANIFLKNKAKEDSILHRIANKQSHFKVYRKADLPANLHYTDHPRIGDLTLMAEAGYSFYSRASLAKKPIAKKIWGAHGFDPYTTPEMGAIFYAQGPNIKKRKTIPEFQNIHVYPFVATLLGIKVPENIDGDAKVLEGIIKK</sequence>
<dbReference type="InterPro" id="IPR017850">
    <property type="entry name" value="Alkaline_phosphatase_core_sf"/>
</dbReference>
<dbReference type="CDD" id="cd16018">
    <property type="entry name" value="Enpp"/>
    <property type="match status" value="1"/>
</dbReference>
<comment type="caution">
    <text evidence="2">The sequence shown here is derived from an EMBL/GenBank/DDBJ whole genome shotgun (WGS) entry which is preliminary data.</text>
</comment>
<dbReference type="RefSeq" id="WP_130021069.1">
    <property type="nucleotide sequence ID" value="NZ_SEWF01000014.1"/>
</dbReference>
<evidence type="ECO:0000313" key="3">
    <source>
        <dbReference type="Proteomes" id="UP000293162"/>
    </source>
</evidence>
<name>A0A4Q5M0V1_9BACT</name>
<dbReference type="EMBL" id="SEWF01000014">
    <property type="protein sequence ID" value="RYU95463.1"/>
    <property type="molecule type" value="Genomic_DNA"/>
</dbReference>
<reference evidence="2 3" key="1">
    <citation type="submission" date="2019-02" db="EMBL/GenBank/DDBJ databases">
        <title>Bacterial novel species Emticicia sp. 17J42-9 isolated from soil.</title>
        <authorList>
            <person name="Jung H.-Y."/>
        </authorList>
    </citation>
    <scope>NUCLEOTIDE SEQUENCE [LARGE SCALE GENOMIC DNA]</scope>
    <source>
        <strain evidence="2 3">17J42-9</strain>
    </source>
</reference>
<dbReference type="Proteomes" id="UP000293162">
    <property type="component" value="Unassembled WGS sequence"/>
</dbReference>
<evidence type="ECO:0000313" key="2">
    <source>
        <dbReference type="EMBL" id="RYU95463.1"/>
    </source>
</evidence>
<dbReference type="Pfam" id="PF01663">
    <property type="entry name" value="Phosphodiest"/>
    <property type="match status" value="1"/>
</dbReference>
<keyword evidence="3" id="KW-1185">Reference proteome</keyword>
<dbReference type="Gene3D" id="3.30.1360.180">
    <property type="match status" value="1"/>
</dbReference>
<evidence type="ECO:0000256" key="1">
    <source>
        <dbReference type="SAM" id="SignalP"/>
    </source>
</evidence>
<dbReference type="InterPro" id="IPR002591">
    <property type="entry name" value="Phosphodiest/P_Trfase"/>
</dbReference>
<dbReference type="SUPFAM" id="SSF53649">
    <property type="entry name" value="Alkaline phosphatase-like"/>
    <property type="match status" value="1"/>
</dbReference>